<protein>
    <recommendedName>
        <fullName evidence="6">DNA replication and repair protein RecF</fullName>
    </recommendedName>
</protein>
<evidence type="ECO:0000313" key="9">
    <source>
        <dbReference type="Proteomes" id="UP000554004"/>
    </source>
</evidence>
<reference evidence="8 9" key="1">
    <citation type="journal article" date="2020" name="Biotechnol. Biofuels">
        <title>New insights from the biogas microbiome by comprehensive genome-resolved metagenomics of nearly 1600 species originating from multiple anaerobic digesters.</title>
        <authorList>
            <person name="Campanaro S."/>
            <person name="Treu L."/>
            <person name="Rodriguez-R L.M."/>
            <person name="Kovalovszki A."/>
            <person name="Ziels R.M."/>
            <person name="Maus I."/>
            <person name="Zhu X."/>
            <person name="Kougias P.G."/>
            <person name="Basile A."/>
            <person name="Luo G."/>
            <person name="Schluter A."/>
            <person name="Konstantinidis K.T."/>
            <person name="Angelidaki I."/>
        </authorList>
    </citation>
    <scope>NUCLEOTIDE SEQUENCE [LARGE SCALE GENOMIC DNA]</scope>
    <source>
        <strain evidence="8">AS06rmzACSIP_421</strain>
    </source>
</reference>
<keyword evidence="5 6" id="KW-0238">DNA-binding</keyword>
<keyword evidence="1 6" id="KW-0963">Cytoplasm</keyword>
<dbReference type="GO" id="GO:0000731">
    <property type="term" value="P:DNA synthesis involved in DNA repair"/>
    <property type="evidence" value="ECO:0007669"/>
    <property type="project" value="TreeGrafter"/>
</dbReference>
<evidence type="ECO:0000313" key="8">
    <source>
        <dbReference type="EMBL" id="NLE30857.1"/>
    </source>
</evidence>
<dbReference type="GO" id="GO:0009432">
    <property type="term" value="P:SOS response"/>
    <property type="evidence" value="ECO:0007669"/>
    <property type="project" value="UniProtKB-UniRule"/>
</dbReference>
<name>A0A847ESS8_9BACT</name>
<dbReference type="InterPro" id="IPR042174">
    <property type="entry name" value="RecF_2"/>
</dbReference>
<dbReference type="Gene3D" id="1.20.1050.90">
    <property type="entry name" value="RecF/RecN/SMC, N-terminal domain"/>
    <property type="match status" value="1"/>
</dbReference>
<dbReference type="InterPro" id="IPR001238">
    <property type="entry name" value="DNA-binding_RecF"/>
</dbReference>
<evidence type="ECO:0000256" key="3">
    <source>
        <dbReference type="ARBA" id="ARBA00022741"/>
    </source>
</evidence>
<evidence type="ECO:0000256" key="5">
    <source>
        <dbReference type="ARBA" id="ARBA00023125"/>
    </source>
</evidence>
<dbReference type="Pfam" id="PF02463">
    <property type="entry name" value="SMC_N"/>
    <property type="match status" value="1"/>
</dbReference>
<dbReference type="SUPFAM" id="SSF52540">
    <property type="entry name" value="P-loop containing nucleoside triphosphate hydrolases"/>
    <property type="match status" value="1"/>
</dbReference>
<comment type="caution">
    <text evidence="8">The sequence shown here is derived from an EMBL/GenBank/DDBJ whole genome shotgun (WGS) entry which is preliminary data.</text>
</comment>
<evidence type="ECO:0000256" key="1">
    <source>
        <dbReference type="ARBA" id="ARBA00022490"/>
    </source>
</evidence>
<dbReference type="InterPro" id="IPR027417">
    <property type="entry name" value="P-loop_NTPase"/>
</dbReference>
<dbReference type="Gene3D" id="3.40.50.300">
    <property type="entry name" value="P-loop containing nucleotide triphosphate hydrolases"/>
    <property type="match status" value="1"/>
</dbReference>
<feature type="domain" description="RecF/RecN/SMC N-terminal" evidence="7">
    <location>
        <begin position="1"/>
        <end position="337"/>
    </location>
</feature>
<proteinExistence type="inferred from homology"/>
<accession>A0A847ESS8</accession>
<dbReference type="PANTHER" id="PTHR32182:SF0">
    <property type="entry name" value="DNA REPLICATION AND REPAIR PROTEIN RECF"/>
    <property type="match status" value="1"/>
</dbReference>
<comment type="similarity">
    <text evidence="6">Belongs to the RecF family.</text>
</comment>
<gene>
    <name evidence="6" type="primary">recF</name>
    <name evidence="8" type="ORF">GX618_01110</name>
</gene>
<feature type="binding site" evidence="6">
    <location>
        <begin position="29"/>
        <end position="36"/>
    </location>
    <ligand>
        <name>ATP</name>
        <dbReference type="ChEBI" id="CHEBI:30616"/>
    </ligand>
</feature>
<dbReference type="GO" id="GO:0005737">
    <property type="term" value="C:cytoplasm"/>
    <property type="evidence" value="ECO:0007669"/>
    <property type="project" value="UniProtKB-SubCell"/>
</dbReference>
<dbReference type="NCBIfam" id="TIGR00611">
    <property type="entry name" value="recf"/>
    <property type="match status" value="1"/>
</dbReference>
<dbReference type="PANTHER" id="PTHR32182">
    <property type="entry name" value="DNA REPLICATION AND REPAIR PROTEIN RECF"/>
    <property type="match status" value="1"/>
</dbReference>
<keyword evidence="3 6" id="KW-0547">Nucleotide-binding</keyword>
<organism evidence="8 9">
    <name type="scientific">Candidatus Dojkabacteria bacterium</name>
    <dbReference type="NCBI Taxonomy" id="2099670"/>
    <lineage>
        <taxon>Bacteria</taxon>
        <taxon>Candidatus Dojkabacteria</taxon>
    </lineage>
</organism>
<evidence type="ECO:0000256" key="4">
    <source>
        <dbReference type="ARBA" id="ARBA00022840"/>
    </source>
</evidence>
<dbReference type="EMBL" id="JAAZAL010000037">
    <property type="protein sequence ID" value="NLE30857.1"/>
    <property type="molecule type" value="Genomic_DNA"/>
</dbReference>
<dbReference type="GO" id="GO:0006260">
    <property type="term" value="P:DNA replication"/>
    <property type="evidence" value="ECO:0007669"/>
    <property type="project" value="UniProtKB-UniRule"/>
</dbReference>
<keyword evidence="6" id="KW-0234">DNA repair</keyword>
<comment type="subcellular location">
    <subcellularLocation>
        <location evidence="6">Cytoplasm</location>
    </subcellularLocation>
</comment>
<evidence type="ECO:0000259" key="7">
    <source>
        <dbReference type="Pfam" id="PF02463"/>
    </source>
</evidence>
<dbReference type="GO" id="GO:0005524">
    <property type="term" value="F:ATP binding"/>
    <property type="evidence" value="ECO:0007669"/>
    <property type="project" value="UniProtKB-UniRule"/>
</dbReference>
<keyword evidence="6" id="KW-0742">SOS response</keyword>
<evidence type="ECO:0000256" key="2">
    <source>
        <dbReference type="ARBA" id="ARBA00022705"/>
    </source>
</evidence>
<keyword evidence="4 6" id="KW-0067">ATP-binding</keyword>
<dbReference type="GO" id="GO:0006302">
    <property type="term" value="P:double-strand break repair"/>
    <property type="evidence" value="ECO:0007669"/>
    <property type="project" value="TreeGrafter"/>
</dbReference>
<dbReference type="HAMAP" id="MF_00365">
    <property type="entry name" value="RecF"/>
    <property type="match status" value="1"/>
</dbReference>
<keyword evidence="6" id="KW-0227">DNA damage</keyword>
<keyword evidence="2 6" id="KW-0235">DNA replication</keyword>
<evidence type="ECO:0000256" key="6">
    <source>
        <dbReference type="HAMAP-Rule" id="MF_00365"/>
    </source>
</evidence>
<dbReference type="AlphaFoldDB" id="A0A847ESS8"/>
<comment type="function">
    <text evidence="6">The RecF protein is involved in DNA metabolism; it is required for DNA replication and normal SOS inducibility. RecF binds preferentially to single-stranded, linear DNA. It also seems to bind ATP.</text>
</comment>
<sequence>MIEKLTLQNFRKFTNTVFEFNKNLVIFYGHNAQGKSSVLEALYLINTGLSPWASTNEFVNVDQSSQMHTRIESIEDGKSYVFFKDKDKRILKIDGNSARPNKFFENRSANIFNPEKIELLMISPSERRAFLDDTILKYDYEYEVLIKDFKKILKQRNAYLKKLSKLFYEKGIIAINDTQLNFWSNHFSLTSAYILKNRILLSKELSSNEYDVKYKSGIQFDKRKISNIEYLKECIQQELDRNKKRDIATGYTNVGPHRDDWDIFEDKDIRKFGSRGEKRLAIGKLIFQTQEIVYKKTSHYPVLLLDDIASELDTLNTKKIFDKKLLDKQQTFITVIDYKSLPKKILNNSQLIHLNGI</sequence>
<dbReference type="GO" id="GO:0003697">
    <property type="term" value="F:single-stranded DNA binding"/>
    <property type="evidence" value="ECO:0007669"/>
    <property type="project" value="UniProtKB-UniRule"/>
</dbReference>
<dbReference type="Proteomes" id="UP000554004">
    <property type="component" value="Unassembled WGS sequence"/>
</dbReference>
<dbReference type="InterPro" id="IPR003395">
    <property type="entry name" value="RecF/RecN/SMC_N"/>
</dbReference>